<dbReference type="SUPFAM" id="SSF46894">
    <property type="entry name" value="C-terminal effector domain of the bipartite response regulators"/>
    <property type="match status" value="1"/>
</dbReference>
<evidence type="ECO:0000313" key="9">
    <source>
        <dbReference type="Proteomes" id="UP000199393"/>
    </source>
</evidence>
<keyword evidence="3 5" id="KW-0238">DNA-binding</keyword>
<dbReference type="InterPro" id="IPR042197">
    <property type="entry name" value="Apaf_helical"/>
</dbReference>
<dbReference type="InterPro" id="IPR011990">
    <property type="entry name" value="TPR-like_helical_dom_sf"/>
</dbReference>
<dbReference type="GO" id="GO:0043531">
    <property type="term" value="F:ADP binding"/>
    <property type="evidence" value="ECO:0007669"/>
    <property type="project" value="InterPro"/>
</dbReference>
<dbReference type="InterPro" id="IPR027417">
    <property type="entry name" value="P-loop_NTPase"/>
</dbReference>
<dbReference type="AlphaFoldDB" id="A0A1C3N8M0"/>
<organism evidence="8 9">
    <name type="scientific">Micromonospora krabiensis</name>
    <dbReference type="NCBI Taxonomy" id="307121"/>
    <lineage>
        <taxon>Bacteria</taxon>
        <taxon>Bacillati</taxon>
        <taxon>Actinomycetota</taxon>
        <taxon>Actinomycetes</taxon>
        <taxon>Micromonosporales</taxon>
        <taxon>Micromonosporaceae</taxon>
        <taxon>Micromonospora</taxon>
    </lineage>
</organism>
<evidence type="ECO:0000256" key="5">
    <source>
        <dbReference type="PROSITE-ProRule" id="PRU01091"/>
    </source>
</evidence>
<dbReference type="SUPFAM" id="SSF48452">
    <property type="entry name" value="TPR-like"/>
    <property type="match status" value="3"/>
</dbReference>
<gene>
    <name evidence="8" type="ORF">GA0070620_4491</name>
</gene>
<keyword evidence="9" id="KW-1185">Reference proteome</keyword>
<dbReference type="InterPro" id="IPR001867">
    <property type="entry name" value="OmpR/PhoB-type_DNA-bd"/>
</dbReference>
<keyword evidence="4" id="KW-0804">Transcription</keyword>
<dbReference type="SUPFAM" id="SSF52540">
    <property type="entry name" value="P-loop containing nucleoside triphosphate hydrolases"/>
    <property type="match status" value="1"/>
</dbReference>
<name>A0A1C3N8M0_9ACTN</name>
<dbReference type="CDD" id="cd15831">
    <property type="entry name" value="BTAD"/>
    <property type="match status" value="1"/>
</dbReference>
<evidence type="ECO:0000313" key="8">
    <source>
        <dbReference type="EMBL" id="SBV28932.1"/>
    </source>
</evidence>
<dbReference type="Pfam" id="PF00486">
    <property type="entry name" value="Trans_reg_C"/>
    <property type="match status" value="1"/>
</dbReference>
<dbReference type="OrthoDB" id="7628974at2"/>
<dbReference type="SMART" id="SM01043">
    <property type="entry name" value="BTAD"/>
    <property type="match status" value="1"/>
</dbReference>
<dbReference type="PANTHER" id="PTHR35807:SF1">
    <property type="entry name" value="TRANSCRIPTIONAL REGULATOR REDD"/>
    <property type="match status" value="1"/>
</dbReference>
<dbReference type="PATRIC" id="fig|307121.4.peg.4591"/>
<dbReference type="Gene3D" id="3.40.50.300">
    <property type="entry name" value="P-loop containing nucleotide triphosphate hydrolases"/>
    <property type="match status" value="1"/>
</dbReference>
<dbReference type="InterPro" id="IPR019734">
    <property type="entry name" value="TPR_rpt"/>
</dbReference>
<evidence type="ECO:0000256" key="6">
    <source>
        <dbReference type="SAM" id="MobiDB-lite"/>
    </source>
</evidence>
<dbReference type="STRING" id="307121.GA0070620_4491"/>
<evidence type="ECO:0000256" key="4">
    <source>
        <dbReference type="ARBA" id="ARBA00023163"/>
    </source>
</evidence>
<evidence type="ECO:0000256" key="1">
    <source>
        <dbReference type="ARBA" id="ARBA00005820"/>
    </source>
</evidence>
<dbReference type="Gene3D" id="1.10.8.430">
    <property type="entry name" value="Helical domain of apoptotic protease-activating factors"/>
    <property type="match status" value="1"/>
</dbReference>
<protein>
    <submittedName>
        <fullName evidence="8">DNA-binding transcriptional activator of the SARP family</fullName>
    </submittedName>
</protein>
<dbReference type="Pfam" id="PF13424">
    <property type="entry name" value="TPR_12"/>
    <property type="match status" value="2"/>
</dbReference>
<dbReference type="GO" id="GO:0006355">
    <property type="term" value="P:regulation of DNA-templated transcription"/>
    <property type="evidence" value="ECO:0007669"/>
    <property type="project" value="InterPro"/>
</dbReference>
<dbReference type="PROSITE" id="PS51755">
    <property type="entry name" value="OMPR_PHOB"/>
    <property type="match status" value="1"/>
</dbReference>
<dbReference type="Pfam" id="PF03704">
    <property type="entry name" value="BTAD"/>
    <property type="match status" value="1"/>
</dbReference>
<dbReference type="InterPro" id="IPR036388">
    <property type="entry name" value="WH-like_DNA-bd_sf"/>
</dbReference>
<dbReference type="PANTHER" id="PTHR35807">
    <property type="entry name" value="TRANSCRIPTIONAL REGULATOR REDD-RELATED"/>
    <property type="match status" value="1"/>
</dbReference>
<dbReference type="InterPro" id="IPR005158">
    <property type="entry name" value="BTAD"/>
</dbReference>
<sequence length="1022" mass="111970">MEIRVLGGLSVQLPGGTLQLGTPKQRAVLAMLVTQPGQLVTVGELVDELWPAEPPRSAVPNVRTYAANLRRHFETLLPDARVLRPEGNGYRLHVEPDRIDVYRFEVECQHARDLLDRGLLDRAAELLDVAVGRWRGPMLAGVPLGPVLTARTVAVEEERVLAVELLADTWTRTGRAEQAVPLVRDLLGRHPLRESAHLLLIRALYRRGDRSGALAAYGDARDLLRDELGIAPGAELRRFRRALDEGARPSPVPAPRATRDAHTDPPVDAPARSYGTGNWLPRPVTDFVGRGGTIERVLAETRRVEGRTSAVHVIDGMAGSGKTSLAVHVAHRLADRYPDGQLFIDLRGHGGGDPVDPGVALATLLRQLGVPGQQIPAELADRVDAWRRELANRRCVVVLDNAGSREQVLPLLPVRPGTAIVVTTRRRLTGLGVGPPESLPVMTLDEGLELLARSAGPARVAAEPDAAAEVVRRCGHLPLAIRLAGSRLARRRSWRLGDLAALLADGTRALGQLSEEERTLAGVFATSYEPLSEAGRRLFRLMSLHPGGHLTLPMAAALAGLPLDAAARALDELVDGHLVEEVAAERYRMHDLLRQYSSELSARTDTAEDRRAALADLLDLVTHAVLRVAELLEPDFIREQAAPGPPRRPDLLAALGPPAVETLERERAELVALVVRAQEEGQHGYAWRLARILWRFFYIRGYFDDIILTHCHGLAAAEAAGDPHAIASMNNYLASAYARTGDYRAALEHVTRAVAVCERAGESHNLFRYRANLVVVQMLRGNLREAVEVGLESLRDARGHGGHDVAVGLPNTGLALGLSGRYREALRIHRLHLYWGRQGRSTFHILNALSHIGGVRMRLGEHRQAIRLLRASLLLRDRTGHRYAEAEVRNDLGAAYRALGRLAEAEQEHELARTLAHESGERHVEAAALNELGRTLATGRRRDESAGMYRAALRLATQIGHPYEQGRALAGLAEHHARTDPTEARRHWERALAIFERMGAPERFEVARLLDATPVDRSPGGG</sequence>
<feature type="domain" description="OmpR/PhoB-type" evidence="7">
    <location>
        <begin position="1"/>
        <end position="94"/>
    </location>
</feature>
<evidence type="ECO:0000259" key="7">
    <source>
        <dbReference type="PROSITE" id="PS51755"/>
    </source>
</evidence>
<dbReference type="GO" id="GO:0000160">
    <property type="term" value="P:phosphorelay signal transduction system"/>
    <property type="evidence" value="ECO:0007669"/>
    <property type="project" value="InterPro"/>
</dbReference>
<dbReference type="RefSeq" id="WP_091593872.1">
    <property type="nucleotide sequence ID" value="NZ_JBHRWG010000004.1"/>
</dbReference>
<dbReference type="Gene3D" id="1.10.10.10">
    <property type="entry name" value="Winged helix-like DNA-binding domain superfamily/Winged helix DNA-binding domain"/>
    <property type="match status" value="1"/>
</dbReference>
<evidence type="ECO:0000256" key="3">
    <source>
        <dbReference type="ARBA" id="ARBA00023125"/>
    </source>
</evidence>
<dbReference type="EMBL" id="LT598496">
    <property type="protein sequence ID" value="SBV28932.1"/>
    <property type="molecule type" value="Genomic_DNA"/>
</dbReference>
<feature type="region of interest" description="Disordered" evidence="6">
    <location>
        <begin position="242"/>
        <end position="275"/>
    </location>
</feature>
<dbReference type="InterPro" id="IPR016032">
    <property type="entry name" value="Sig_transdc_resp-reg_C-effctor"/>
</dbReference>
<feature type="DNA-binding region" description="OmpR/PhoB-type" evidence="5">
    <location>
        <begin position="1"/>
        <end position="94"/>
    </location>
</feature>
<dbReference type="SMART" id="SM00028">
    <property type="entry name" value="TPR"/>
    <property type="match status" value="6"/>
</dbReference>
<dbReference type="GO" id="GO:0003677">
    <property type="term" value="F:DNA binding"/>
    <property type="evidence" value="ECO:0007669"/>
    <property type="project" value="UniProtKB-UniRule"/>
</dbReference>
<proteinExistence type="inferred from homology"/>
<reference evidence="9" key="1">
    <citation type="submission" date="2016-06" db="EMBL/GenBank/DDBJ databases">
        <authorList>
            <person name="Varghese N."/>
        </authorList>
    </citation>
    <scope>NUCLEOTIDE SEQUENCE [LARGE SCALE GENOMIC DNA]</scope>
    <source>
        <strain evidence="9">DSM 45344</strain>
    </source>
</reference>
<dbReference type="Proteomes" id="UP000199393">
    <property type="component" value="Chromosome I"/>
</dbReference>
<accession>A0A1C3N8M0</accession>
<dbReference type="Gene3D" id="1.25.40.10">
    <property type="entry name" value="Tetratricopeptide repeat domain"/>
    <property type="match status" value="3"/>
</dbReference>
<evidence type="ECO:0000256" key="2">
    <source>
        <dbReference type="ARBA" id="ARBA00023015"/>
    </source>
</evidence>
<dbReference type="InterPro" id="IPR051677">
    <property type="entry name" value="AfsR-DnrI-RedD_regulator"/>
</dbReference>
<keyword evidence="2" id="KW-0805">Transcription regulation</keyword>
<dbReference type="SMART" id="SM00862">
    <property type="entry name" value="Trans_reg_C"/>
    <property type="match status" value="1"/>
</dbReference>
<dbReference type="PRINTS" id="PR00364">
    <property type="entry name" value="DISEASERSIST"/>
</dbReference>
<comment type="similarity">
    <text evidence="1">Belongs to the AfsR/DnrI/RedD regulatory family.</text>
</comment>